<dbReference type="EMBL" id="DVFN01000055">
    <property type="protein sequence ID" value="HIQ69394.1"/>
    <property type="molecule type" value="Genomic_DNA"/>
</dbReference>
<dbReference type="GO" id="GO:0006824">
    <property type="term" value="P:cobalt ion transport"/>
    <property type="evidence" value="ECO:0007669"/>
    <property type="project" value="InterPro"/>
</dbReference>
<dbReference type="AlphaFoldDB" id="A0A9D1CPG5"/>
<accession>A0A9D1CPG5</accession>
<dbReference type="PANTHER" id="PTHR43723:SF1">
    <property type="entry name" value="COBALT TRANSPORT PROTEIN CBIQ"/>
    <property type="match status" value="1"/>
</dbReference>
<keyword evidence="3 6" id="KW-0812">Transmembrane</keyword>
<feature type="transmembrane region" description="Helical" evidence="6">
    <location>
        <begin position="75"/>
        <end position="93"/>
    </location>
</feature>
<keyword evidence="2" id="KW-1003">Cell membrane</keyword>
<evidence type="ECO:0000256" key="1">
    <source>
        <dbReference type="ARBA" id="ARBA00004651"/>
    </source>
</evidence>
<evidence type="ECO:0000313" key="7">
    <source>
        <dbReference type="EMBL" id="HIQ69394.1"/>
    </source>
</evidence>
<organism evidence="7 8">
    <name type="scientific">Candidatus Avoscillospira stercorigallinarum</name>
    <dbReference type="NCBI Taxonomy" id="2840708"/>
    <lineage>
        <taxon>Bacteria</taxon>
        <taxon>Bacillati</taxon>
        <taxon>Bacillota</taxon>
        <taxon>Clostridia</taxon>
        <taxon>Eubacteriales</taxon>
        <taxon>Oscillospiraceae</taxon>
        <taxon>Oscillospiraceae incertae sedis</taxon>
        <taxon>Candidatus Avoscillospira</taxon>
    </lineage>
</organism>
<comment type="subcellular location">
    <subcellularLocation>
        <location evidence="1">Cell membrane</location>
        <topology evidence="1">Multi-pass membrane protein</topology>
    </subcellularLocation>
</comment>
<proteinExistence type="predicted"/>
<dbReference type="CDD" id="cd16914">
    <property type="entry name" value="EcfT"/>
    <property type="match status" value="1"/>
</dbReference>
<reference evidence="7" key="2">
    <citation type="journal article" date="2021" name="PeerJ">
        <title>Extensive microbial diversity within the chicken gut microbiome revealed by metagenomics and culture.</title>
        <authorList>
            <person name="Gilroy R."/>
            <person name="Ravi A."/>
            <person name="Getino M."/>
            <person name="Pursley I."/>
            <person name="Horton D.L."/>
            <person name="Alikhan N.F."/>
            <person name="Baker D."/>
            <person name="Gharbi K."/>
            <person name="Hall N."/>
            <person name="Watson M."/>
            <person name="Adriaenssens E.M."/>
            <person name="Foster-Nyarko E."/>
            <person name="Jarju S."/>
            <person name="Secka A."/>
            <person name="Antonio M."/>
            <person name="Oren A."/>
            <person name="Chaudhuri R.R."/>
            <person name="La Ragione R."/>
            <person name="Hildebrand F."/>
            <person name="Pallen M.J."/>
        </authorList>
    </citation>
    <scope>NUCLEOTIDE SEQUENCE</scope>
    <source>
        <strain evidence="7">ChiSjej2B20-13462</strain>
    </source>
</reference>
<evidence type="ECO:0000313" key="8">
    <source>
        <dbReference type="Proteomes" id="UP000886874"/>
    </source>
</evidence>
<dbReference type="InterPro" id="IPR012809">
    <property type="entry name" value="ECF_CbiQ"/>
</dbReference>
<evidence type="ECO:0000256" key="3">
    <source>
        <dbReference type="ARBA" id="ARBA00022692"/>
    </source>
</evidence>
<keyword evidence="5 6" id="KW-0472">Membrane</keyword>
<evidence type="ECO:0000256" key="2">
    <source>
        <dbReference type="ARBA" id="ARBA00022475"/>
    </source>
</evidence>
<gene>
    <name evidence="7" type="primary">cbiQ</name>
    <name evidence="7" type="ORF">IAA67_03570</name>
</gene>
<dbReference type="Pfam" id="PF02361">
    <property type="entry name" value="CbiQ"/>
    <property type="match status" value="1"/>
</dbReference>
<name>A0A9D1CPG5_9FIRM</name>
<dbReference type="PANTHER" id="PTHR43723">
    <property type="entry name" value="COBALT TRANSPORT PROTEIN CBIQ"/>
    <property type="match status" value="1"/>
</dbReference>
<protein>
    <submittedName>
        <fullName evidence="7">Cobalt ECF transporter T component CbiQ</fullName>
    </submittedName>
</protein>
<dbReference type="GO" id="GO:0043190">
    <property type="term" value="C:ATP-binding cassette (ABC) transporter complex"/>
    <property type="evidence" value="ECO:0007669"/>
    <property type="project" value="InterPro"/>
</dbReference>
<dbReference type="InterPro" id="IPR052770">
    <property type="entry name" value="Cobalt_transport_CbiQ"/>
</dbReference>
<evidence type="ECO:0000256" key="5">
    <source>
        <dbReference type="ARBA" id="ARBA00023136"/>
    </source>
</evidence>
<evidence type="ECO:0000256" key="4">
    <source>
        <dbReference type="ARBA" id="ARBA00022989"/>
    </source>
</evidence>
<evidence type="ECO:0000256" key="6">
    <source>
        <dbReference type="SAM" id="Phobius"/>
    </source>
</evidence>
<dbReference type="Proteomes" id="UP000886874">
    <property type="component" value="Unassembled WGS sequence"/>
</dbReference>
<feature type="transmembrane region" description="Helical" evidence="6">
    <location>
        <begin position="160"/>
        <end position="178"/>
    </location>
</feature>
<reference evidence="7" key="1">
    <citation type="submission" date="2020-10" db="EMBL/GenBank/DDBJ databases">
        <authorList>
            <person name="Gilroy R."/>
        </authorList>
    </citation>
    <scope>NUCLEOTIDE SEQUENCE</scope>
    <source>
        <strain evidence="7">ChiSjej2B20-13462</strain>
    </source>
</reference>
<dbReference type="InterPro" id="IPR003339">
    <property type="entry name" value="ABC/ECF_trnsptr_transmembrane"/>
</dbReference>
<keyword evidence="4 6" id="KW-1133">Transmembrane helix</keyword>
<comment type="caution">
    <text evidence="7">The sequence shown here is derived from an EMBL/GenBank/DDBJ whole genome shotgun (WGS) entry which is preliminary data.</text>
</comment>
<feature type="transmembrane region" description="Helical" evidence="6">
    <location>
        <begin position="32"/>
        <end position="54"/>
    </location>
</feature>
<sequence length="270" mass="29179">MAHDHHHPGGMELLDALAAHSPLRFVHPGLKLAFALAVIFAAIGAAHWAVGLAITASMVCAMGALGGIPLRRIGLLLRVPLLFLTVGCLVVLLEWGRQPAGLWSAALGGRYLCITAASCRRAGNLFCQALGAVSAMYFLSTTTPMPQLIEILRRWKLPELVIELMYLIYRYLFVLLSCQRRMTIAATVRLGYHGLGRSVTTAGKIGGNLLAASFRRSRACYDAMEARCYDGRLAFLNTVPPVRGKHLLAMAAYLLALGAWIFLAKGVLPG</sequence>
<feature type="transmembrane region" description="Helical" evidence="6">
    <location>
        <begin position="247"/>
        <end position="268"/>
    </location>
</feature>
<dbReference type="NCBIfam" id="TIGR02454">
    <property type="entry name" value="ECF_T_CbiQ"/>
    <property type="match status" value="1"/>
</dbReference>